<sequence>MYLKAARGTGIKVEANVRNLNDLLPKDMFDSGRLGSTTTWGEAITGRVSDQSDRFSENNPYGQMIH</sequence>
<evidence type="ECO:0000313" key="4">
    <source>
        <dbReference type="Proteomes" id="UP001222403"/>
    </source>
</evidence>
<gene>
    <name evidence="1" type="ORF">M5J11_12815</name>
    <name evidence="2" type="ORF">PG365_07570</name>
</gene>
<dbReference type="Proteomes" id="UP001222403">
    <property type="component" value="Chromosome"/>
</dbReference>
<evidence type="ECO:0000313" key="2">
    <source>
        <dbReference type="EMBL" id="WFC08212.1"/>
    </source>
</evidence>
<organism evidence="2 4">
    <name type="scientific">Providencia vermicola</name>
    <dbReference type="NCBI Taxonomy" id="333965"/>
    <lineage>
        <taxon>Bacteria</taxon>
        <taxon>Pseudomonadati</taxon>
        <taxon>Pseudomonadota</taxon>
        <taxon>Gammaproteobacteria</taxon>
        <taxon>Enterobacterales</taxon>
        <taxon>Morganellaceae</taxon>
        <taxon>Providencia</taxon>
    </lineage>
</organism>
<dbReference type="RefSeq" id="WP_251463965.1">
    <property type="nucleotide sequence ID" value="NZ_CAXOLV010000014.1"/>
</dbReference>
<name>A0AAX3S053_9GAMM</name>
<reference evidence="2" key="2">
    <citation type="submission" date="2023-01" db="EMBL/GenBank/DDBJ databases">
        <title>The prevalence of carbapenem-resistant bacteria in aquaculture in China and the genetic diversity of carbapenem-resistant genes.</title>
        <authorList>
            <person name="Wen R."/>
        </authorList>
    </citation>
    <scope>NUCLEOTIDE SEQUENCE</scope>
    <source>
        <strain evidence="2">PVA41-chromosome</strain>
    </source>
</reference>
<dbReference type="Proteomes" id="UP001057142">
    <property type="component" value="Chromosome"/>
</dbReference>
<protein>
    <submittedName>
        <fullName evidence="2">Uncharacterized protein</fullName>
    </submittedName>
</protein>
<dbReference type="EMBL" id="CP116222">
    <property type="protein sequence ID" value="WFC08212.1"/>
    <property type="molecule type" value="Genomic_DNA"/>
</dbReference>
<keyword evidence="3" id="KW-1185">Reference proteome</keyword>
<reference evidence="1" key="1">
    <citation type="journal article" date="2022" name="Front. Microbiol.">
        <title>Identification of a novel aminoglycoside O-nucleotidyltransferase AadA33 in Providencia vermicola.</title>
        <authorList>
            <person name="Feng C."/>
            <person name="Gao M."/>
            <person name="Jiang W."/>
            <person name="Shi W."/>
            <person name="Li A."/>
            <person name="Liu S."/>
            <person name="Zhang L."/>
            <person name="Zhang X."/>
            <person name="Li Q."/>
            <person name="Lin H."/>
            <person name="Lu J."/>
            <person name="Li K."/>
            <person name="Zhang H."/>
            <person name="Hu Y."/>
            <person name="Bao Q."/>
            <person name="Lin X."/>
        </authorList>
    </citation>
    <scope>NUCLEOTIDE SEQUENCE</scope>
    <source>
        <strain evidence="1">P13</strain>
    </source>
</reference>
<dbReference type="AlphaFoldDB" id="A0AAX3S053"/>
<accession>A0AAX3S053</accession>
<evidence type="ECO:0000313" key="1">
    <source>
        <dbReference type="EMBL" id="USB35705.1"/>
    </source>
</evidence>
<dbReference type="EMBL" id="CP097327">
    <property type="protein sequence ID" value="USB35705.1"/>
    <property type="molecule type" value="Genomic_DNA"/>
</dbReference>
<proteinExistence type="predicted"/>
<evidence type="ECO:0000313" key="3">
    <source>
        <dbReference type="Proteomes" id="UP001057142"/>
    </source>
</evidence>